<accession>A0A255GL55</accession>
<name>A0A255GL55_9ACTN</name>
<dbReference type="OrthoDB" id="3726668at2"/>
<dbReference type="Proteomes" id="UP000215896">
    <property type="component" value="Unassembled WGS sequence"/>
</dbReference>
<dbReference type="SUPFAM" id="SSF55154">
    <property type="entry name" value="CYTH-like phosphatases"/>
    <property type="match status" value="1"/>
</dbReference>
<gene>
    <name evidence="1" type="ORF">CGZ94_05295</name>
</gene>
<dbReference type="RefSeq" id="WP_094405005.1">
    <property type="nucleotide sequence ID" value="NZ_NMVO01000005.1"/>
</dbReference>
<comment type="caution">
    <text evidence="1">The sequence shown here is derived from an EMBL/GenBank/DDBJ whole genome shotgun (WGS) entry which is preliminary data.</text>
</comment>
<proteinExistence type="predicted"/>
<sequence length="466" mass="51013">MGKNRRVEVRRFELPWHAPVGRLVNPELGLASVSQRGGEYAPYTIDVTVLDAPDHRLVRAGIWLAHRVLEGRGEWYLAADGWEPWLPTERIEQLGEGDLPDELADLVRPFRRGAALGPTAALTCRREEYALRDAEKRLVAVLRNEAVQVRSGGVTTARYRQLTLTGVGNRLTSGQAAWLTESLNAAGGTQVAGFPPLAQRLGAPATGLSDLPEGRDPDPEDTLERFVGGLLAARLRRITRADLAVRGGHRRGARELAGELLRMRTELQGMVPLLDPQWSGDLAAELDWAAQAVRGATADTVPAELSGERYLRLLDRLVSASRAPALGDAGAEPAGTALTGLLRQRVRDLRRVMAGLSAKEGADGDWLAALRAAEGVRDCCGVQAEETKPVRALRRRATRLVAALDECLEAHDERQQLRLDDLTSEQAFAAGRAYERVAAAEQDARADLLDDWPRIERRLRRAAKEL</sequence>
<dbReference type="EMBL" id="NMVO01000005">
    <property type="protein sequence ID" value="OYO16132.1"/>
    <property type="molecule type" value="Genomic_DNA"/>
</dbReference>
<dbReference type="InterPro" id="IPR033469">
    <property type="entry name" value="CYTH-like_dom_sf"/>
</dbReference>
<protein>
    <recommendedName>
        <fullName evidence="3">CHAD domain-containing protein</fullName>
    </recommendedName>
</protein>
<keyword evidence="2" id="KW-1185">Reference proteome</keyword>
<reference evidence="1 2" key="1">
    <citation type="submission" date="2017-07" db="EMBL/GenBank/DDBJ databases">
        <title>Draft whole genome sequences of clinical Proprionibacteriaceae strains.</title>
        <authorList>
            <person name="Bernier A.-M."/>
            <person name="Bernard K."/>
            <person name="Domingo M.-C."/>
        </authorList>
    </citation>
    <scope>NUCLEOTIDE SEQUENCE [LARGE SCALE GENOMIC DNA]</scope>
    <source>
        <strain evidence="1 2">NML 030167</strain>
    </source>
</reference>
<dbReference type="AlphaFoldDB" id="A0A255GL55"/>
<evidence type="ECO:0008006" key="3">
    <source>
        <dbReference type="Google" id="ProtNLM"/>
    </source>
</evidence>
<evidence type="ECO:0000313" key="2">
    <source>
        <dbReference type="Proteomes" id="UP000215896"/>
    </source>
</evidence>
<organism evidence="1 2">
    <name type="scientific">Enemella evansiae</name>
    <dbReference type="NCBI Taxonomy" id="2016499"/>
    <lineage>
        <taxon>Bacteria</taxon>
        <taxon>Bacillati</taxon>
        <taxon>Actinomycetota</taxon>
        <taxon>Actinomycetes</taxon>
        <taxon>Propionibacteriales</taxon>
        <taxon>Propionibacteriaceae</taxon>
        <taxon>Enemella</taxon>
    </lineage>
</organism>
<evidence type="ECO:0000313" key="1">
    <source>
        <dbReference type="EMBL" id="OYO16132.1"/>
    </source>
</evidence>